<dbReference type="Proteomes" id="UP001056819">
    <property type="component" value="Chromosome"/>
</dbReference>
<reference evidence="1" key="1">
    <citation type="submission" date="2022-05" db="EMBL/GenBank/DDBJ databases">
        <title>Alysiella filiformis genome sequencing.</title>
        <authorList>
            <person name="Viehboeck T."/>
        </authorList>
    </citation>
    <scope>NUCLEOTIDE SEQUENCE</scope>
    <source>
        <strain evidence="1">DSM 2580</strain>
    </source>
</reference>
<dbReference type="InterPro" id="IPR025500">
    <property type="entry name" value="DUF4390"/>
</dbReference>
<gene>
    <name evidence="1" type="ORF">LNQ82_02260</name>
</gene>
<evidence type="ECO:0000313" key="1">
    <source>
        <dbReference type="EMBL" id="URD68007.1"/>
    </source>
</evidence>
<organism evidence="1 2">
    <name type="scientific">Conchiformibius steedae DSM 2580</name>
    <dbReference type="NCBI Taxonomy" id="1121352"/>
    <lineage>
        <taxon>Bacteria</taxon>
        <taxon>Pseudomonadati</taxon>
        <taxon>Pseudomonadota</taxon>
        <taxon>Betaproteobacteria</taxon>
        <taxon>Neisseriales</taxon>
        <taxon>Neisseriaceae</taxon>
        <taxon>Conchiformibius</taxon>
    </lineage>
</organism>
<protein>
    <submittedName>
        <fullName evidence="1">DUF4390 domain-containing protein</fullName>
    </submittedName>
</protein>
<evidence type="ECO:0000313" key="2">
    <source>
        <dbReference type="Proteomes" id="UP001056819"/>
    </source>
</evidence>
<accession>A0AAE9HTP9</accession>
<dbReference type="EMBL" id="CP097501">
    <property type="protein sequence ID" value="URD68007.1"/>
    <property type="molecule type" value="Genomic_DNA"/>
</dbReference>
<sequence>MTNTSPQMYRLRHTWARRVRALKLLLALPVLYLAFATAVQAQSESIIPLRHDGQILQDGRLSIHTRFQTNLPPNLQNALKEGVPLDFDLHYRLEKPRLTSYRYRLANWIGGSDQTTVSYRLSFHPLTNRYRVSVGTFSHEYETLEAALKSVGAIANWQVLDPGALSDTDTKHIRVKIRLHLSTAQLPKPFQINAIHAGNWQLDSGWKRLDIRR</sequence>
<name>A0AAE9HTP9_9NEIS</name>
<proteinExistence type="predicted"/>
<dbReference type="AlphaFoldDB" id="A0AAE9HTP9"/>
<dbReference type="RefSeq" id="WP_246327815.1">
    <property type="nucleotide sequence ID" value="NZ_CP097501.1"/>
</dbReference>
<dbReference type="Pfam" id="PF14334">
    <property type="entry name" value="DUF4390"/>
    <property type="match status" value="1"/>
</dbReference>